<dbReference type="SUPFAM" id="SSF53474">
    <property type="entry name" value="alpha/beta-Hydrolases"/>
    <property type="match status" value="1"/>
</dbReference>
<evidence type="ECO:0000313" key="1">
    <source>
        <dbReference type="EMBL" id="GGM53778.1"/>
    </source>
</evidence>
<dbReference type="Gene3D" id="3.40.50.1820">
    <property type="entry name" value="alpha/beta hydrolase"/>
    <property type="match status" value="1"/>
</dbReference>
<protein>
    <submittedName>
        <fullName evidence="1">Uncharacterized protein</fullName>
    </submittedName>
</protein>
<dbReference type="AlphaFoldDB" id="A0A917X1Q1"/>
<organism evidence="1 2">
    <name type="scientific">Micromonospora sonchi</name>
    <dbReference type="NCBI Taxonomy" id="1763543"/>
    <lineage>
        <taxon>Bacteria</taxon>
        <taxon>Bacillati</taxon>
        <taxon>Actinomycetota</taxon>
        <taxon>Actinomycetes</taxon>
        <taxon>Micromonosporales</taxon>
        <taxon>Micromonosporaceae</taxon>
        <taxon>Micromonospora</taxon>
    </lineage>
</organism>
<reference evidence="1" key="2">
    <citation type="submission" date="2020-09" db="EMBL/GenBank/DDBJ databases">
        <authorList>
            <person name="Sun Q."/>
            <person name="Zhou Y."/>
        </authorList>
    </citation>
    <scope>NUCLEOTIDE SEQUENCE</scope>
    <source>
        <strain evidence="1">CGMCC 4.7312</strain>
    </source>
</reference>
<name>A0A917X1Q1_9ACTN</name>
<proteinExistence type="predicted"/>
<keyword evidence="2" id="KW-1185">Reference proteome</keyword>
<dbReference type="EMBL" id="BMNB01000022">
    <property type="protein sequence ID" value="GGM53778.1"/>
    <property type="molecule type" value="Genomic_DNA"/>
</dbReference>
<comment type="caution">
    <text evidence="1">The sequence shown here is derived from an EMBL/GenBank/DDBJ whole genome shotgun (WGS) entry which is preliminary data.</text>
</comment>
<accession>A0A917X1Q1</accession>
<dbReference type="InterPro" id="IPR029058">
    <property type="entry name" value="AB_hydrolase_fold"/>
</dbReference>
<reference evidence="1" key="1">
    <citation type="journal article" date="2014" name="Int. J. Syst. Evol. Microbiol.">
        <title>Complete genome sequence of Corynebacterium casei LMG S-19264T (=DSM 44701T), isolated from a smear-ripened cheese.</title>
        <authorList>
            <consortium name="US DOE Joint Genome Institute (JGI-PGF)"/>
            <person name="Walter F."/>
            <person name="Albersmeier A."/>
            <person name="Kalinowski J."/>
            <person name="Ruckert C."/>
        </authorList>
    </citation>
    <scope>NUCLEOTIDE SEQUENCE</scope>
    <source>
        <strain evidence="1">CGMCC 4.7312</strain>
    </source>
</reference>
<sequence>MLRLRYRCADETLVDDVVQETFLDLWRGGAERYRERHGRCYVDRLRENGTDARLTCYSRATHTFLSIPGLVPAARPARREILTFLRSHLDPASRG</sequence>
<gene>
    <name evidence="1" type="ORF">GCM10011608_43360</name>
</gene>
<dbReference type="Proteomes" id="UP000608890">
    <property type="component" value="Unassembled WGS sequence"/>
</dbReference>
<evidence type="ECO:0000313" key="2">
    <source>
        <dbReference type="Proteomes" id="UP000608890"/>
    </source>
</evidence>